<evidence type="ECO:0000313" key="6">
    <source>
        <dbReference type="Proteomes" id="UP000199340"/>
    </source>
</evidence>
<feature type="domain" description="HTH gntR-type" evidence="4">
    <location>
        <begin position="9"/>
        <end position="76"/>
    </location>
</feature>
<dbReference type="SUPFAM" id="SSF46785">
    <property type="entry name" value="Winged helix' DNA-binding domain"/>
    <property type="match status" value="1"/>
</dbReference>
<dbReference type="GO" id="GO:0003677">
    <property type="term" value="F:DNA binding"/>
    <property type="evidence" value="ECO:0007669"/>
    <property type="project" value="UniProtKB-KW"/>
</dbReference>
<evidence type="ECO:0000259" key="4">
    <source>
        <dbReference type="PROSITE" id="PS50949"/>
    </source>
</evidence>
<dbReference type="InterPro" id="IPR011711">
    <property type="entry name" value="GntR_C"/>
</dbReference>
<dbReference type="STRING" id="490829.SAMN05421850_10892"/>
<dbReference type="InterPro" id="IPR008920">
    <property type="entry name" value="TF_FadR/GntR_C"/>
</dbReference>
<keyword evidence="1" id="KW-0805">Transcription regulation</keyword>
<dbReference type="SUPFAM" id="SSF48008">
    <property type="entry name" value="GntR ligand-binding domain-like"/>
    <property type="match status" value="1"/>
</dbReference>
<evidence type="ECO:0000256" key="3">
    <source>
        <dbReference type="ARBA" id="ARBA00023163"/>
    </source>
</evidence>
<proteinExistence type="predicted"/>
<evidence type="ECO:0000313" key="5">
    <source>
        <dbReference type="EMBL" id="SDJ08149.1"/>
    </source>
</evidence>
<dbReference type="PANTHER" id="PTHR43537">
    <property type="entry name" value="TRANSCRIPTIONAL REGULATOR, GNTR FAMILY"/>
    <property type="match status" value="1"/>
</dbReference>
<dbReference type="Gene3D" id="1.10.10.10">
    <property type="entry name" value="Winged helix-like DNA-binding domain superfamily/Winged helix DNA-binding domain"/>
    <property type="match status" value="1"/>
</dbReference>
<dbReference type="InterPro" id="IPR036388">
    <property type="entry name" value="WH-like_DNA-bd_sf"/>
</dbReference>
<dbReference type="CDD" id="cd07377">
    <property type="entry name" value="WHTH_GntR"/>
    <property type="match status" value="1"/>
</dbReference>
<dbReference type="Gene3D" id="1.20.120.530">
    <property type="entry name" value="GntR ligand-binding domain-like"/>
    <property type="match status" value="1"/>
</dbReference>
<dbReference type="PANTHER" id="PTHR43537:SF5">
    <property type="entry name" value="UXU OPERON TRANSCRIPTIONAL REGULATOR"/>
    <property type="match status" value="1"/>
</dbReference>
<dbReference type="Proteomes" id="UP000199340">
    <property type="component" value="Unassembled WGS sequence"/>
</dbReference>
<reference evidence="5 6" key="1">
    <citation type="submission" date="2016-10" db="EMBL/GenBank/DDBJ databases">
        <authorList>
            <person name="de Groot N.N."/>
        </authorList>
    </citation>
    <scope>NUCLEOTIDE SEQUENCE [LARGE SCALE GENOMIC DNA]</scope>
    <source>
        <strain evidence="5 6">DSM 28010</strain>
    </source>
</reference>
<dbReference type="SMART" id="SM00895">
    <property type="entry name" value="FCD"/>
    <property type="match status" value="1"/>
</dbReference>
<dbReference type="InterPro" id="IPR000524">
    <property type="entry name" value="Tscrpt_reg_HTH_GntR"/>
</dbReference>
<gene>
    <name evidence="5" type="ORF">SAMN05421850_10892</name>
</gene>
<evidence type="ECO:0000256" key="2">
    <source>
        <dbReference type="ARBA" id="ARBA00023125"/>
    </source>
</evidence>
<keyword evidence="2 5" id="KW-0238">DNA-binding</keyword>
<dbReference type="InterPro" id="IPR036390">
    <property type="entry name" value="WH_DNA-bd_sf"/>
</dbReference>
<dbReference type="EMBL" id="FNEB01000008">
    <property type="protein sequence ID" value="SDJ08149.1"/>
    <property type="molecule type" value="Genomic_DNA"/>
</dbReference>
<dbReference type="Pfam" id="PF00392">
    <property type="entry name" value="GntR"/>
    <property type="match status" value="1"/>
</dbReference>
<dbReference type="GO" id="GO:0003700">
    <property type="term" value="F:DNA-binding transcription factor activity"/>
    <property type="evidence" value="ECO:0007669"/>
    <property type="project" value="InterPro"/>
</dbReference>
<dbReference type="AlphaFoldDB" id="A0A1G8QTS0"/>
<accession>A0A1G8QTS0</accession>
<dbReference type="Pfam" id="PF07729">
    <property type="entry name" value="FCD"/>
    <property type="match status" value="1"/>
</dbReference>
<protein>
    <submittedName>
        <fullName evidence="5">DNA-binding transcriptional regulator, GntR family</fullName>
    </submittedName>
</protein>
<keyword evidence="3" id="KW-0804">Transcription</keyword>
<dbReference type="OrthoDB" id="7620579at2"/>
<evidence type="ECO:0000256" key="1">
    <source>
        <dbReference type="ARBA" id="ARBA00023015"/>
    </source>
</evidence>
<keyword evidence="6" id="KW-1185">Reference proteome</keyword>
<dbReference type="SMART" id="SM00345">
    <property type="entry name" value="HTH_GNTR"/>
    <property type="match status" value="1"/>
</dbReference>
<name>A0A1G8QTS0_9RHOB</name>
<organism evidence="5 6">
    <name type="scientific">Lutimaribacter saemankumensis</name>
    <dbReference type="NCBI Taxonomy" id="490829"/>
    <lineage>
        <taxon>Bacteria</taxon>
        <taxon>Pseudomonadati</taxon>
        <taxon>Pseudomonadota</taxon>
        <taxon>Alphaproteobacteria</taxon>
        <taxon>Rhodobacterales</taxon>
        <taxon>Roseobacteraceae</taxon>
        <taxon>Lutimaribacter</taxon>
    </lineage>
</organism>
<dbReference type="PROSITE" id="PS50949">
    <property type="entry name" value="HTH_GNTR"/>
    <property type="match status" value="1"/>
</dbReference>
<sequence>MFQRGYTLGAQADQVRDDIIARIHARGLRPGQRIDEDEIRSRLGLSGTPIREAIIALEALGLVERRPRAGVYVKALDLAGVVQLLEAHAEAEGALAYRAARRANPAQIARLEAALAACERFPASAENGADYYDLNLAFHEALFACAGNAYLAQTALRSGTILLGYLHARHCLPGEPERSATEHRRIFQAVVAGNAADARRLMIDHVMMKDEQILDVMNHVQGGSGQAG</sequence>